<comment type="caution">
    <text evidence="2">The sequence shown here is derived from an EMBL/GenBank/DDBJ whole genome shotgun (WGS) entry which is preliminary data.</text>
</comment>
<dbReference type="Proteomes" id="UP000036923">
    <property type="component" value="Unassembled WGS sequence"/>
</dbReference>
<dbReference type="OrthoDB" id="1739855at2"/>
<feature type="compositionally biased region" description="Basic and acidic residues" evidence="1">
    <location>
        <begin position="37"/>
        <end position="62"/>
    </location>
</feature>
<evidence type="ECO:0000313" key="2">
    <source>
        <dbReference type="EMBL" id="KNY27117.1"/>
    </source>
</evidence>
<evidence type="ECO:0000256" key="1">
    <source>
        <dbReference type="SAM" id="MobiDB-lite"/>
    </source>
</evidence>
<evidence type="ECO:0000313" key="3">
    <source>
        <dbReference type="Proteomes" id="UP000036923"/>
    </source>
</evidence>
<dbReference type="eggNOG" id="ENOG50330CU">
    <property type="taxonomic scope" value="Bacteria"/>
</dbReference>
<proteinExistence type="predicted"/>
<feature type="region of interest" description="Disordered" evidence="1">
    <location>
        <begin position="33"/>
        <end position="66"/>
    </location>
</feature>
<protein>
    <submittedName>
        <fullName evidence="2">Uncharacterized protein</fullName>
    </submittedName>
</protein>
<dbReference type="EMBL" id="LGTC01000001">
    <property type="protein sequence ID" value="KNY27117.1"/>
    <property type="molecule type" value="Genomic_DNA"/>
</dbReference>
<accession>A0A0L6JP26</accession>
<sequence length="129" mass="14900">MSDDLNKKIRQITDILGQENLPDNVKGLLTLLAGSDKSNEKEAPKELPSEPIRNESRSHSEMEENMEMLSRAKKIFDKINTKDDPRINLLYSMKPFLNNNRQKKLGTCIKLLQMYNLSKLMDDTDKSFL</sequence>
<dbReference type="AlphaFoldDB" id="A0A0L6JP26"/>
<dbReference type="RefSeq" id="WP_036941637.1">
    <property type="nucleotide sequence ID" value="NZ_JQKC01000016.1"/>
</dbReference>
<gene>
    <name evidence="2" type="ORF">Bccel_2382</name>
</gene>
<reference evidence="3" key="1">
    <citation type="submission" date="2015-07" db="EMBL/GenBank/DDBJ databases">
        <title>Near-Complete Genome Sequence of the Cellulolytic Bacterium Bacteroides (Pseudobacteroides) cellulosolvens ATCC 35603.</title>
        <authorList>
            <person name="Dassa B."/>
            <person name="Utturkar S.M."/>
            <person name="Klingeman D.M."/>
            <person name="Hurt R.A."/>
            <person name="Keller M."/>
            <person name="Xu J."/>
            <person name="Reddy Y.H.K."/>
            <person name="Borovok I."/>
            <person name="Grinberg I.R."/>
            <person name="Lamed R."/>
            <person name="Zhivin O."/>
            <person name="Bayer E.A."/>
            <person name="Brown S.D."/>
        </authorList>
    </citation>
    <scope>NUCLEOTIDE SEQUENCE [LARGE SCALE GENOMIC DNA]</scope>
    <source>
        <strain evidence="3">DSM 2933</strain>
    </source>
</reference>
<organism evidence="2 3">
    <name type="scientific">Pseudobacteroides cellulosolvens ATCC 35603 = DSM 2933</name>
    <dbReference type="NCBI Taxonomy" id="398512"/>
    <lineage>
        <taxon>Bacteria</taxon>
        <taxon>Bacillati</taxon>
        <taxon>Bacillota</taxon>
        <taxon>Clostridia</taxon>
        <taxon>Eubacteriales</taxon>
        <taxon>Oscillospiraceae</taxon>
        <taxon>Pseudobacteroides</taxon>
    </lineage>
</organism>
<name>A0A0L6JP26_9FIRM</name>
<keyword evidence="3" id="KW-1185">Reference proteome</keyword>
<dbReference type="STRING" id="398512.Bccel_2382"/>